<reference evidence="2" key="1">
    <citation type="submission" date="2019-07" db="EMBL/GenBank/DDBJ databases">
        <authorList>
            <person name="Dittberner H."/>
        </authorList>
    </citation>
    <scope>NUCLEOTIDE SEQUENCE [LARGE SCALE GENOMIC DNA]</scope>
</reference>
<gene>
    <name evidence="2" type="ORF">ANE_LOCUS10980</name>
</gene>
<dbReference type="EMBL" id="CABITT030000004">
    <property type="protein sequence ID" value="VVB00536.1"/>
    <property type="molecule type" value="Genomic_DNA"/>
</dbReference>
<feature type="region of interest" description="Disordered" evidence="1">
    <location>
        <begin position="28"/>
        <end position="59"/>
    </location>
</feature>
<sequence length="59" mass="6257">MSCLHPSSVGRPTMSQVVLKLNECLTSENSRGGASQAMDSETSIEVTMTVGTEVNPMAR</sequence>
<proteinExistence type="predicted"/>
<dbReference type="OrthoDB" id="2013020at2759"/>
<dbReference type="AlphaFoldDB" id="A0A565BGP2"/>
<keyword evidence="3" id="KW-1185">Reference proteome</keyword>
<protein>
    <recommendedName>
        <fullName evidence="4">Serine-threonine/tyrosine-protein kinase catalytic domain-containing protein</fullName>
    </recommendedName>
</protein>
<evidence type="ECO:0000256" key="1">
    <source>
        <dbReference type="SAM" id="MobiDB-lite"/>
    </source>
</evidence>
<name>A0A565BGP2_9BRAS</name>
<evidence type="ECO:0000313" key="2">
    <source>
        <dbReference type="EMBL" id="VVB00536.1"/>
    </source>
</evidence>
<dbReference type="Proteomes" id="UP000489600">
    <property type="component" value="Unassembled WGS sequence"/>
</dbReference>
<evidence type="ECO:0008006" key="4">
    <source>
        <dbReference type="Google" id="ProtNLM"/>
    </source>
</evidence>
<comment type="caution">
    <text evidence="2">The sequence shown here is derived from an EMBL/GenBank/DDBJ whole genome shotgun (WGS) entry which is preliminary data.</text>
</comment>
<evidence type="ECO:0000313" key="3">
    <source>
        <dbReference type="Proteomes" id="UP000489600"/>
    </source>
</evidence>
<accession>A0A565BGP2</accession>
<feature type="compositionally biased region" description="Polar residues" evidence="1">
    <location>
        <begin position="28"/>
        <end position="52"/>
    </location>
</feature>
<organism evidence="2 3">
    <name type="scientific">Arabis nemorensis</name>
    <dbReference type="NCBI Taxonomy" id="586526"/>
    <lineage>
        <taxon>Eukaryota</taxon>
        <taxon>Viridiplantae</taxon>
        <taxon>Streptophyta</taxon>
        <taxon>Embryophyta</taxon>
        <taxon>Tracheophyta</taxon>
        <taxon>Spermatophyta</taxon>
        <taxon>Magnoliopsida</taxon>
        <taxon>eudicotyledons</taxon>
        <taxon>Gunneridae</taxon>
        <taxon>Pentapetalae</taxon>
        <taxon>rosids</taxon>
        <taxon>malvids</taxon>
        <taxon>Brassicales</taxon>
        <taxon>Brassicaceae</taxon>
        <taxon>Arabideae</taxon>
        <taxon>Arabis</taxon>
    </lineage>
</organism>